<dbReference type="Pfam" id="PF00106">
    <property type="entry name" value="adh_short"/>
    <property type="match status" value="1"/>
</dbReference>
<dbReference type="EMBL" id="JH767554">
    <property type="protein sequence ID" value="EON60794.1"/>
    <property type="molecule type" value="Genomic_DNA"/>
</dbReference>
<accession>R7YG55</accession>
<reference evidence="2" key="1">
    <citation type="submission" date="2012-06" db="EMBL/GenBank/DDBJ databases">
        <title>The genome sequence of Coniosporium apollinis CBS 100218.</title>
        <authorList>
            <consortium name="The Broad Institute Genome Sequencing Platform"/>
            <person name="Cuomo C."/>
            <person name="Gorbushina A."/>
            <person name="Noack S."/>
            <person name="Walker B."/>
            <person name="Young S.K."/>
            <person name="Zeng Q."/>
            <person name="Gargeya S."/>
            <person name="Fitzgerald M."/>
            <person name="Haas B."/>
            <person name="Abouelleil A."/>
            <person name="Alvarado L."/>
            <person name="Arachchi H.M."/>
            <person name="Berlin A.M."/>
            <person name="Chapman S.B."/>
            <person name="Goldberg J."/>
            <person name="Griggs A."/>
            <person name="Gujja S."/>
            <person name="Hansen M."/>
            <person name="Howarth C."/>
            <person name="Imamovic A."/>
            <person name="Larimer J."/>
            <person name="McCowan C."/>
            <person name="Montmayeur A."/>
            <person name="Murphy C."/>
            <person name="Neiman D."/>
            <person name="Pearson M."/>
            <person name="Priest M."/>
            <person name="Roberts A."/>
            <person name="Saif S."/>
            <person name="Shea T."/>
            <person name="Sisk P."/>
            <person name="Sykes S."/>
            <person name="Wortman J."/>
            <person name="Nusbaum C."/>
            <person name="Birren B."/>
        </authorList>
    </citation>
    <scope>NUCLEOTIDE SEQUENCE [LARGE SCALE GENOMIC DNA]</scope>
    <source>
        <strain evidence="2">CBS 100218</strain>
    </source>
</reference>
<dbReference type="InterPro" id="IPR036291">
    <property type="entry name" value="NAD(P)-bd_dom_sf"/>
</dbReference>
<dbReference type="eggNOG" id="KOG1611">
    <property type="taxonomic scope" value="Eukaryota"/>
</dbReference>
<dbReference type="Proteomes" id="UP000016924">
    <property type="component" value="Unassembled WGS sequence"/>
</dbReference>
<dbReference type="PRINTS" id="PR00081">
    <property type="entry name" value="GDHRDH"/>
</dbReference>
<dbReference type="RefSeq" id="XP_007776111.1">
    <property type="nucleotide sequence ID" value="XM_007777921.1"/>
</dbReference>
<dbReference type="GeneID" id="19897314"/>
<evidence type="ECO:0000313" key="1">
    <source>
        <dbReference type="EMBL" id="EON60794.1"/>
    </source>
</evidence>
<keyword evidence="2" id="KW-1185">Reference proteome</keyword>
<evidence type="ECO:0008006" key="3">
    <source>
        <dbReference type="Google" id="ProtNLM"/>
    </source>
</evidence>
<organism evidence="1 2">
    <name type="scientific">Coniosporium apollinis (strain CBS 100218)</name>
    <name type="common">Rock-inhabiting black yeast</name>
    <dbReference type="NCBI Taxonomy" id="1168221"/>
    <lineage>
        <taxon>Eukaryota</taxon>
        <taxon>Fungi</taxon>
        <taxon>Dikarya</taxon>
        <taxon>Ascomycota</taxon>
        <taxon>Pezizomycotina</taxon>
        <taxon>Dothideomycetes</taxon>
        <taxon>Dothideomycetes incertae sedis</taxon>
        <taxon>Coniosporium</taxon>
    </lineage>
</organism>
<dbReference type="HOGENOM" id="CLU_010194_9_2_1"/>
<dbReference type="CDD" id="cd05325">
    <property type="entry name" value="carb_red_sniffer_like_SDR_c"/>
    <property type="match status" value="1"/>
</dbReference>
<dbReference type="Gene3D" id="3.40.50.720">
    <property type="entry name" value="NAD(P)-binding Rossmann-like Domain"/>
    <property type="match status" value="1"/>
</dbReference>
<dbReference type="InterPro" id="IPR002347">
    <property type="entry name" value="SDR_fam"/>
</dbReference>
<dbReference type="AlphaFoldDB" id="R7YG55"/>
<protein>
    <recommendedName>
        <fullName evidence="3">Short chain dehydrogenase</fullName>
    </recommendedName>
</protein>
<dbReference type="PANTHER" id="PTHR45458:SF3">
    <property type="entry name" value="CHAIN DEHYDROGENASE (ATSC), PUTATIVE-RELATED"/>
    <property type="match status" value="1"/>
</dbReference>
<proteinExistence type="predicted"/>
<gene>
    <name evidence="1" type="ORF">W97_00003</name>
</gene>
<dbReference type="GO" id="GO:0016616">
    <property type="term" value="F:oxidoreductase activity, acting on the CH-OH group of donors, NAD or NADP as acceptor"/>
    <property type="evidence" value="ECO:0007669"/>
    <property type="project" value="TreeGrafter"/>
</dbReference>
<evidence type="ECO:0000313" key="2">
    <source>
        <dbReference type="Proteomes" id="UP000016924"/>
    </source>
</evidence>
<dbReference type="PANTHER" id="PTHR45458">
    <property type="entry name" value="SHORT-CHAIN DEHYDROGENASE/REDUCTASE SDR"/>
    <property type="match status" value="1"/>
</dbReference>
<name>R7YG55_CONA1</name>
<dbReference type="SUPFAM" id="SSF51735">
    <property type="entry name" value="NAD(P)-binding Rossmann-fold domains"/>
    <property type="match status" value="1"/>
</dbReference>
<dbReference type="OMA" id="PHFKGPA"/>
<dbReference type="OrthoDB" id="7289984at2759"/>
<dbReference type="InterPro" id="IPR052184">
    <property type="entry name" value="SDR_enzymes"/>
</dbReference>
<sequence length="269" mass="28840">MPSYVVTGASRGLGYAFITHLAKDSSNTVIGLARNKAATDSRLAKDEIKNVTILQADILDSLALQAAAAETARITGGGLDVLINNAAYISEETSFETMAVAESEAERIEKDFLKSFEINVIGVVKTTNAFLPLLKKGTVKKVISISTGMADNDLINEFDIAIAAPYAVSKAALNTLVAKYNTAYKKDRILFMAISPGVVDTAEGKTFSEEELAGIQAMFTKFADYAPGFKGPITPQESVEQMLRVVDNATIERGDSGSFVSHLGTKQWL</sequence>